<name>A0A4P9XGY6_9FUNG</name>
<accession>A0A4P9XGY6</accession>
<dbReference type="AlphaFoldDB" id="A0A4P9XGY6"/>
<dbReference type="STRING" id="78915.A0A4P9XGY6"/>
<feature type="region of interest" description="Disordered" evidence="1">
    <location>
        <begin position="1"/>
        <end position="33"/>
    </location>
</feature>
<gene>
    <name evidence="2" type="ORF">THASP1DRAFT_33264</name>
</gene>
<dbReference type="EMBL" id="KZ993371">
    <property type="protein sequence ID" value="RKP04913.1"/>
    <property type="molecule type" value="Genomic_DNA"/>
</dbReference>
<feature type="region of interest" description="Disordered" evidence="1">
    <location>
        <begin position="48"/>
        <end position="129"/>
    </location>
</feature>
<evidence type="ECO:0000313" key="2">
    <source>
        <dbReference type="EMBL" id="RKP04913.1"/>
    </source>
</evidence>
<reference evidence="3" key="1">
    <citation type="journal article" date="2018" name="Nat. Microbiol.">
        <title>Leveraging single-cell genomics to expand the fungal tree of life.</title>
        <authorList>
            <person name="Ahrendt S.R."/>
            <person name="Quandt C.A."/>
            <person name="Ciobanu D."/>
            <person name="Clum A."/>
            <person name="Salamov A."/>
            <person name="Andreopoulos B."/>
            <person name="Cheng J.F."/>
            <person name="Woyke T."/>
            <person name="Pelin A."/>
            <person name="Henrissat B."/>
            <person name="Reynolds N.K."/>
            <person name="Benny G.L."/>
            <person name="Smith M.E."/>
            <person name="James T.Y."/>
            <person name="Grigoriev I.V."/>
        </authorList>
    </citation>
    <scope>NUCLEOTIDE SEQUENCE [LARGE SCALE GENOMIC DNA]</scope>
    <source>
        <strain evidence="3">RSA 1356</strain>
    </source>
</reference>
<feature type="compositionally biased region" description="Low complexity" evidence="1">
    <location>
        <begin position="217"/>
        <end position="240"/>
    </location>
</feature>
<evidence type="ECO:0000313" key="3">
    <source>
        <dbReference type="Proteomes" id="UP000271241"/>
    </source>
</evidence>
<feature type="compositionally biased region" description="Polar residues" evidence="1">
    <location>
        <begin position="395"/>
        <end position="404"/>
    </location>
</feature>
<feature type="compositionally biased region" description="Low complexity" evidence="1">
    <location>
        <begin position="56"/>
        <end position="68"/>
    </location>
</feature>
<feature type="compositionally biased region" description="Low complexity" evidence="1">
    <location>
        <begin position="93"/>
        <end position="104"/>
    </location>
</feature>
<keyword evidence="3" id="KW-1185">Reference proteome</keyword>
<feature type="compositionally biased region" description="Low complexity" evidence="1">
    <location>
        <begin position="293"/>
        <end position="310"/>
    </location>
</feature>
<feature type="compositionally biased region" description="Basic and acidic residues" evidence="1">
    <location>
        <begin position="345"/>
        <end position="356"/>
    </location>
</feature>
<feature type="compositionally biased region" description="Low complexity" evidence="1">
    <location>
        <begin position="436"/>
        <end position="478"/>
    </location>
</feature>
<proteinExistence type="predicted"/>
<protein>
    <submittedName>
        <fullName evidence="2">Uncharacterized protein</fullName>
    </submittedName>
</protein>
<feature type="compositionally biased region" description="Low complexity" evidence="1">
    <location>
        <begin position="553"/>
        <end position="577"/>
    </location>
</feature>
<dbReference type="Proteomes" id="UP000271241">
    <property type="component" value="Unassembled WGS sequence"/>
</dbReference>
<sequence>MTRRSISLKRMSMPRPGTVLTPASGDWEGLAEPPPVLDPVVIEKVLREHAGGGATGASTAGPSISPSKSGRRSRRGSVSSEHSYRASMRETLEQQQAYQELQQQQRRRKESAGSVADSVRSMDTRTSSMSAILGDEPALTKSPAIAATGGDAAMTGAVPDLPALPMTASDAAATAARNASALADMKAIMANAAPVPPVLAPMPRPIARRSIPPLQPPARSSSLSSLPNTPTTPSPTLRSPAPLPSPVLARSGTLPRSPTERVPTATAEMLEVEQDMSRTGRRLSPLGYNTVLSASPSSIRSASSADLPRSSSKEARATNIVASTLAQKPLSPLPASPTAASPRSPADKPRRLERPVSHLSVAVAAANAAQLSTSPGAPVSPVLPSPAGSPVRASPPTSRRSTGASRPKSMDASALNRPSPLSHSFTSGDALPVPVPGSVPTSPRSPLSPGHPSRSTSSPSSTPGMRTPTGSRTPTGNRTPRRTTDWSMASMLDTNAVNEQLRSRTHRAFVEPPTYASAPGALVLPRNVSKLVNAPRSSSPLSGNPRRRSQLDPLTTTQSPTSPTFTSESRPTASIAE</sequence>
<feature type="region of interest" description="Disordered" evidence="1">
    <location>
        <begin position="204"/>
        <end position="489"/>
    </location>
</feature>
<feature type="compositionally biased region" description="Basic and acidic residues" evidence="1">
    <location>
        <begin position="82"/>
        <end position="92"/>
    </location>
</feature>
<organism evidence="2 3">
    <name type="scientific">Thamnocephalis sphaerospora</name>
    <dbReference type="NCBI Taxonomy" id="78915"/>
    <lineage>
        <taxon>Eukaryota</taxon>
        <taxon>Fungi</taxon>
        <taxon>Fungi incertae sedis</taxon>
        <taxon>Zoopagomycota</taxon>
        <taxon>Zoopagomycotina</taxon>
        <taxon>Zoopagomycetes</taxon>
        <taxon>Zoopagales</taxon>
        <taxon>Sigmoideomycetaceae</taxon>
        <taxon>Thamnocephalis</taxon>
    </lineage>
</organism>
<evidence type="ECO:0000256" key="1">
    <source>
        <dbReference type="SAM" id="MobiDB-lite"/>
    </source>
</evidence>
<feature type="region of interest" description="Disordered" evidence="1">
    <location>
        <begin position="533"/>
        <end position="577"/>
    </location>
</feature>